<dbReference type="RefSeq" id="WP_170148114.1">
    <property type="nucleotide sequence ID" value="NZ_QREG01000024.1"/>
</dbReference>
<dbReference type="AlphaFoldDB" id="A0A3D9KXK8"/>
<comment type="caution">
    <text evidence="1">The sequence shown here is derived from an EMBL/GenBank/DDBJ whole genome shotgun (WGS) entry which is preliminary data.</text>
</comment>
<dbReference type="EMBL" id="QREG01000024">
    <property type="protein sequence ID" value="RED93648.1"/>
    <property type="molecule type" value="Genomic_DNA"/>
</dbReference>
<name>A0A3D9KXK8_MARFU</name>
<reference evidence="1 2" key="1">
    <citation type="submission" date="2018-07" db="EMBL/GenBank/DDBJ databases">
        <title>Genomic Encyclopedia of Type Strains, Phase IV (KMG-IV): sequencing the most valuable type-strain genomes for metagenomic binning, comparative biology and taxonomic classification.</title>
        <authorList>
            <person name="Goeker M."/>
        </authorList>
    </citation>
    <scope>NUCLEOTIDE SEQUENCE [LARGE SCALE GENOMIC DNA]</scope>
    <source>
        <strain evidence="1 2">DSM 4134</strain>
    </source>
</reference>
<protein>
    <submittedName>
        <fullName evidence="1">Uncharacterized protein</fullName>
    </submittedName>
</protein>
<keyword evidence="2" id="KW-1185">Reference proteome</keyword>
<organism evidence="1 2">
    <name type="scientific">Marinoscillum furvescens DSM 4134</name>
    <dbReference type="NCBI Taxonomy" id="1122208"/>
    <lineage>
        <taxon>Bacteria</taxon>
        <taxon>Pseudomonadati</taxon>
        <taxon>Bacteroidota</taxon>
        <taxon>Cytophagia</taxon>
        <taxon>Cytophagales</taxon>
        <taxon>Reichenbachiellaceae</taxon>
        <taxon>Marinoscillum</taxon>
    </lineage>
</organism>
<sequence length="55" mass="6251">MTKEEIQQEIDQLESQLTGNMMEDMEIRDKIHNLKMIRDGIKPGGQEIECVGCGS</sequence>
<evidence type="ECO:0000313" key="2">
    <source>
        <dbReference type="Proteomes" id="UP000256779"/>
    </source>
</evidence>
<accession>A0A3D9KXK8</accession>
<proteinExistence type="predicted"/>
<dbReference type="Proteomes" id="UP000256779">
    <property type="component" value="Unassembled WGS sequence"/>
</dbReference>
<gene>
    <name evidence="1" type="ORF">C7460_12458</name>
</gene>
<evidence type="ECO:0000313" key="1">
    <source>
        <dbReference type="EMBL" id="RED93648.1"/>
    </source>
</evidence>